<dbReference type="InterPro" id="IPR050378">
    <property type="entry name" value="Metallo-dep_Hydrolases_sf"/>
</dbReference>
<evidence type="ECO:0000256" key="1">
    <source>
        <dbReference type="SAM" id="MobiDB-lite"/>
    </source>
</evidence>
<feature type="region of interest" description="Disordered" evidence="1">
    <location>
        <begin position="116"/>
        <end position="135"/>
    </location>
</feature>
<name>A0AAD1G2H0_SPHMI</name>
<dbReference type="PANTHER" id="PTHR11647:SF1">
    <property type="entry name" value="COLLAPSIN RESPONSE MEDIATOR PROTEIN"/>
    <property type="match status" value="1"/>
</dbReference>
<proteinExistence type="predicted"/>
<gene>
    <name evidence="4" type="ORF">SmB9_33870</name>
</gene>
<keyword evidence="2" id="KW-0732">Signal</keyword>
<feature type="chain" id="PRO_5042080935" description="Amidohydrolase 3 domain-containing protein" evidence="2">
    <location>
        <begin position="25"/>
        <end position="556"/>
    </location>
</feature>
<evidence type="ECO:0000256" key="2">
    <source>
        <dbReference type="SAM" id="SignalP"/>
    </source>
</evidence>
<dbReference type="Gene3D" id="3.20.20.140">
    <property type="entry name" value="Metal-dependent hydrolases"/>
    <property type="match status" value="3"/>
</dbReference>
<organism evidence="4 5">
    <name type="scientific">Sphingosinicella microcystinivorans</name>
    <dbReference type="NCBI Taxonomy" id="335406"/>
    <lineage>
        <taxon>Bacteria</taxon>
        <taxon>Pseudomonadati</taxon>
        <taxon>Pseudomonadota</taxon>
        <taxon>Alphaproteobacteria</taxon>
        <taxon>Sphingomonadales</taxon>
        <taxon>Sphingosinicellaceae</taxon>
        <taxon>Sphingosinicella</taxon>
    </lineage>
</organism>
<evidence type="ECO:0000259" key="3">
    <source>
        <dbReference type="Pfam" id="PF07969"/>
    </source>
</evidence>
<dbReference type="InterPro" id="IPR013108">
    <property type="entry name" value="Amidohydro_3"/>
</dbReference>
<evidence type="ECO:0000313" key="4">
    <source>
        <dbReference type="EMBL" id="BBE35729.1"/>
    </source>
</evidence>
<dbReference type="CDD" id="cd01297">
    <property type="entry name" value="D-aminoacylase"/>
    <property type="match status" value="1"/>
</dbReference>
<protein>
    <recommendedName>
        <fullName evidence="3">Amidohydrolase 3 domain-containing protein</fullName>
    </recommendedName>
</protein>
<dbReference type="Proteomes" id="UP000275727">
    <property type="component" value="Chromosome"/>
</dbReference>
<reference evidence="4 5" key="1">
    <citation type="submission" date="2018-06" db="EMBL/GenBank/DDBJ databases">
        <title>Complete Genome Sequence of the Microcystin-Degrading Bacterium Sphingosinicella microcystinivorans Strain B-9.</title>
        <authorList>
            <person name="Jin H."/>
            <person name="Nishizawa T."/>
            <person name="Guo Y."/>
            <person name="Nishizawa A."/>
            <person name="Park H."/>
            <person name="Kato H."/>
            <person name="Tsuji K."/>
            <person name="Harada K."/>
        </authorList>
    </citation>
    <scope>NUCLEOTIDE SEQUENCE [LARGE SCALE GENOMIC DNA]</scope>
    <source>
        <strain evidence="4 5">B9</strain>
    </source>
</reference>
<feature type="signal peptide" evidence="2">
    <location>
        <begin position="1"/>
        <end position="24"/>
    </location>
</feature>
<dbReference type="AlphaFoldDB" id="A0AAD1G2H0"/>
<dbReference type="SUPFAM" id="SSF51338">
    <property type="entry name" value="Composite domain of metallo-dependent hydrolases"/>
    <property type="match status" value="1"/>
</dbReference>
<sequence>MMKMRTQAALGAVLLTAFSPAAQAEDTWDFLITNARIVDGSGNPWFRGSIAIDDGKIAWIGNETTETMRAARIIDAKDRVVSPGFMDFMGQSTLVYVTNPASAQSRLTQGITVHLSGEGGSPAPQNETTQPDPVMIQGKPYRWRTYKEYFDILEKLGVPVNVVHNVGAAQVRRVVMGVEDRKPTPREMEAMKTLVDEAMRDGASGLSTALIYPPGNYQTTAELVELAKMVKPYGGFYSTHMRNESNQLLQAIDESIAIGKGADIPVQIYHLKAAGVKNWPLMQKAVDKIADARIAGLDVTTDIYPYVRNGIGLGSFVPPWSYAKGAEAFYKTLADPKVRAELRKVVETDTSWENWYDHVGQDWSNVQITDDRLGKELAGLSIAEAAKLRGKEVWTFVFDTIAEGGVSVAPLSMNEEQKRIALKAPFVMINTDTSPASPDVDGIATHPRAYGTMPRVLAKYVREEKVIPLEEAIRRMTSASANRLGLFDRGRLGVGYAADVLIFDPETVQDRATFENPAQYSTGMDYVFVNGVLAIDDGKLTGARAGKVIRYDRAQK</sequence>
<dbReference type="KEGG" id="smic:SmB9_33870"/>
<dbReference type="PANTHER" id="PTHR11647">
    <property type="entry name" value="HYDRANTOINASE/DIHYDROPYRIMIDINASE FAMILY MEMBER"/>
    <property type="match status" value="1"/>
</dbReference>
<dbReference type="GO" id="GO:0016810">
    <property type="term" value="F:hydrolase activity, acting on carbon-nitrogen (but not peptide) bonds"/>
    <property type="evidence" value="ECO:0007669"/>
    <property type="project" value="InterPro"/>
</dbReference>
<dbReference type="EMBL" id="AP018711">
    <property type="protein sequence ID" value="BBE35729.1"/>
    <property type="molecule type" value="Genomic_DNA"/>
</dbReference>
<evidence type="ECO:0000313" key="5">
    <source>
        <dbReference type="Proteomes" id="UP000275727"/>
    </source>
</evidence>
<dbReference type="RefSeq" id="WP_121051743.1">
    <property type="nucleotide sequence ID" value="NZ_AP018711.1"/>
</dbReference>
<feature type="domain" description="Amidohydrolase 3" evidence="3">
    <location>
        <begin position="72"/>
        <end position="532"/>
    </location>
</feature>
<dbReference type="SUPFAM" id="SSF51556">
    <property type="entry name" value="Metallo-dependent hydrolases"/>
    <property type="match status" value="1"/>
</dbReference>
<accession>A0AAD1G2H0</accession>
<dbReference type="Pfam" id="PF07969">
    <property type="entry name" value="Amidohydro_3"/>
    <property type="match status" value="1"/>
</dbReference>
<dbReference type="InterPro" id="IPR011059">
    <property type="entry name" value="Metal-dep_hydrolase_composite"/>
</dbReference>
<dbReference type="InterPro" id="IPR032466">
    <property type="entry name" value="Metal_Hydrolase"/>
</dbReference>